<dbReference type="OrthoDB" id="3363472at2"/>
<evidence type="ECO:0000313" key="1">
    <source>
        <dbReference type="EMBL" id="TDD64004.1"/>
    </source>
</evidence>
<name>A0A4R5A079_9ACTN</name>
<evidence type="ECO:0000313" key="2">
    <source>
        <dbReference type="Proteomes" id="UP000295217"/>
    </source>
</evidence>
<dbReference type="EMBL" id="SMLB01000081">
    <property type="protein sequence ID" value="TDD64004.1"/>
    <property type="molecule type" value="Genomic_DNA"/>
</dbReference>
<protein>
    <submittedName>
        <fullName evidence="1">Uncharacterized protein</fullName>
    </submittedName>
</protein>
<dbReference type="AlphaFoldDB" id="A0A4R5A079"/>
<dbReference type="RefSeq" id="WP_132107916.1">
    <property type="nucleotide sequence ID" value="NZ_SMLB01000081.1"/>
</dbReference>
<proteinExistence type="predicted"/>
<sequence length="83" mass="9161">MLTVAHPEGAEPSPVDEVVLEVSYDDGASWQRVRDVRERDGGRYAARLDDRGAAGEFLSLRVTASDVEGNTVEQEIIRAYALR</sequence>
<dbReference type="Proteomes" id="UP000295217">
    <property type="component" value="Unassembled WGS sequence"/>
</dbReference>
<comment type="caution">
    <text evidence="1">The sequence shown here is derived from an EMBL/GenBank/DDBJ whole genome shotgun (WGS) entry which is preliminary data.</text>
</comment>
<reference evidence="1 2" key="1">
    <citation type="submission" date="2019-02" db="EMBL/GenBank/DDBJ databases">
        <title>Draft genome sequences of novel Actinobacteria.</title>
        <authorList>
            <person name="Sahin N."/>
            <person name="Ay H."/>
            <person name="Saygin H."/>
        </authorList>
    </citation>
    <scope>NUCLEOTIDE SEQUENCE [LARGE SCALE GENOMIC DNA]</scope>
    <source>
        <strain evidence="1 2">8K307</strain>
    </source>
</reference>
<organism evidence="1 2">
    <name type="scientific">Jiangella aurantiaca</name>
    <dbReference type="NCBI Taxonomy" id="2530373"/>
    <lineage>
        <taxon>Bacteria</taxon>
        <taxon>Bacillati</taxon>
        <taxon>Actinomycetota</taxon>
        <taxon>Actinomycetes</taxon>
        <taxon>Jiangellales</taxon>
        <taxon>Jiangellaceae</taxon>
        <taxon>Jiangella</taxon>
    </lineage>
</organism>
<accession>A0A4R5A079</accession>
<keyword evidence="2" id="KW-1185">Reference proteome</keyword>
<gene>
    <name evidence="1" type="ORF">E1262_29500</name>
</gene>